<evidence type="ECO:0000313" key="1">
    <source>
        <dbReference type="EMBL" id="MDN3710996.1"/>
    </source>
</evidence>
<name>A0ABT8D3M5_9RHOB</name>
<proteinExistence type="predicted"/>
<dbReference type="Gene3D" id="1.10.530.10">
    <property type="match status" value="1"/>
</dbReference>
<keyword evidence="2" id="KW-1185">Reference proteome</keyword>
<comment type="caution">
    <text evidence="1">The sequence shown here is derived from an EMBL/GenBank/DDBJ whole genome shotgun (WGS) entry which is preliminary data.</text>
</comment>
<dbReference type="EMBL" id="JAUFRC010000001">
    <property type="protein sequence ID" value="MDN3710996.1"/>
    <property type="molecule type" value="Genomic_DNA"/>
</dbReference>
<sequence length="169" mass="17964">MTVAEVQAWQKKVVEQGAKSSAAGFYQIIRKTLSEIVDAGAVLPSERFDKSCQDAAGAYLLRKRGLGEYLSGRKSLDAMMVSLAQEWASFPVPHDMQGSARWVRAGQSYYAGDGLNASGATVADVRAALVESKARFDGPFEVGEPGSGCLGARIVEALANLLKSMFGGK</sequence>
<gene>
    <name evidence="1" type="ORF">QWZ10_02655</name>
</gene>
<reference evidence="2" key="1">
    <citation type="journal article" date="2019" name="Int. J. Syst. Evol. Microbiol.">
        <title>The Global Catalogue of Microorganisms (GCM) 10K type strain sequencing project: providing services to taxonomists for standard genome sequencing and annotation.</title>
        <authorList>
            <consortium name="The Broad Institute Genomics Platform"/>
            <consortium name="The Broad Institute Genome Sequencing Center for Infectious Disease"/>
            <person name="Wu L."/>
            <person name="Ma J."/>
        </authorList>
    </citation>
    <scope>NUCLEOTIDE SEQUENCE [LARGE SCALE GENOMIC DNA]</scope>
    <source>
        <strain evidence="2">CECT 8482</strain>
    </source>
</reference>
<accession>A0ABT8D3M5</accession>
<dbReference type="Proteomes" id="UP001243846">
    <property type="component" value="Unassembled WGS sequence"/>
</dbReference>
<dbReference type="InterPro" id="IPR023346">
    <property type="entry name" value="Lysozyme-like_dom_sf"/>
</dbReference>
<dbReference type="SUPFAM" id="SSF53955">
    <property type="entry name" value="Lysozyme-like"/>
    <property type="match status" value="1"/>
</dbReference>
<organism evidence="1 2">
    <name type="scientific">Paracoccus cavernae</name>
    <dbReference type="NCBI Taxonomy" id="1571207"/>
    <lineage>
        <taxon>Bacteria</taxon>
        <taxon>Pseudomonadati</taxon>
        <taxon>Pseudomonadota</taxon>
        <taxon>Alphaproteobacteria</taxon>
        <taxon>Rhodobacterales</taxon>
        <taxon>Paracoccaceae</taxon>
        <taxon>Paracoccus</taxon>
    </lineage>
</organism>
<protein>
    <submittedName>
        <fullName evidence="1">Uncharacterized protein</fullName>
    </submittedName>
</protein>
<evidence type="ECO:0000313" key="2">
    <source>
        <dbReference type="Proteomes" id="UP001243846"/>
    </source>
</evidence>